<dbReference type="AlphaFoldDB" id="A0A4R7TFT3"/>
<keyword evidence="1" id="KW-0472">Membrane</keyword>
<protein>
    <submittedName>
        <fullName evidence="2">Uncharacterized protein</fullName>
    </submittedName>
</protein>
<proteinExistence type="predicted"/>
<organism evidence="2 3">
    <name type="scientific">Kribbella voronezhensis</name>
    <dbReference type="NCBI Taxonomy" id="2512212"/>
    <lineage>
        <taxon>Bacteria</taxon>
        <taxon>Bacillati</taxon>
        <taxon>Actinomycetota</taxon>
        <taxon>Actinomycetes</taxon>
        <taxon>Propionibacteriales</taxon>
        <taxon>Kribbellaceae</taxon>
        <taxon>Kribbella</taxon>
    </lineage>
</organism>
<feature type="transmembrane region" description="Helical" evidence="1">
    <location>
        <begin position="45"/>
        <end position="63"/>
    </location>
</feature>
<name>A0A4R7TFT3_9ACTN</name>
<evidence type="ECO:0000256" key="1">
    <source>
        <dbReference type="SAM" id="Phobius"/>
    </source>
</evidence>
<dbReference type="OrthoDB" id="3812449at2"/>
<sequence length="262" mass="27837">MGFETELSERLHAETDDAVVDLDQLLTGSVAYGTKLVRRRRVTRIVAGAACVAALGGAFAYAGTLNNPAGGKIPPAATVTATRPEKQVPITPQAALAVLLELLPNSDLAVNRRGGFDGMGTVRGIYATADYGTAVLRLEIVKNTVPYSCAAYEAGCKVVRLRDGSKLRLLTAIVGGGQGEKDIQQLQANLSREDGFSLDLIAYNNAPAQPAITLVQLQAIATSTRWQPRLDQSFVAKSEHLFRPRLVTEPSIPQSINSPGAN</sequence>
<gene>
    <name evidence="2" type="ORF">EV138_3862</name>
</gene>
<accession>A0A4R7TFT3</accession>
<evidence type="ECO:0000313" key="3">
    <source>
        <dbReference type="Proteomes" id="UP000295151"/>
    </source>
</evidence>
<keyword evidence="3" id="KW-1185">Reference proteome</keyword>
<comment type="caution">
    <text evidence="2">The sequence shown here is derived from an EMBL/GenBank/DDBJ whole genome shotgun (WGS) entry which is preliminary data.</text>
</comment>
<keyword evidence="1" id="KW-1133">Transmembrane helix</keyword>
<reference evidence="2 3" key="1">
    <citation type="submission" date="2019-03" db="EMBL/GenBank/DDBJ databases">
        <title>Genomic Encyclopedia of Type Strains, Phase III (KMG-III): the genomes of soil and plant-associated and newly described type strains.</title>
        <authorList>
            <person name="Whitman W."/>
        </authorList>
    </citation>
    <scope>NUCLEOTIDE SEQUENCE [LARGE SCALE GENOMIC DNA]</scope>
    <source>
        <strain evidence="2 3">VKM Ac-2575</strain>
    </source>
</reference>
<keyword evidence="1" id="KW-0812">Transmembrane</keyword>
<dbReference type="RefSeq" id="WP_133980209.1">
    <property type="nucleotide sequence ID" value="NZ_SOCE01000001.1"/>
</dbReference>
<dbReference type="Proteomes" id="UP000295151">
    <property type="component" value="Unassembled WGS sequence"/>
</dbReference>
<dbReference type="EMBL" id="SOCE01000001">
    <property type="protein sequence ID" value="TDU90277.1"/>
    <property type="molecule type" value="Genomic_DNA"/>
</dbReference>
<evidence type="ECO:0000313" key="2">
    <source>
        <dbReference type="EMBL" id="TDU90277.1"/>
    </source>
</evidence>